<dbReference type="VEuPathDB" id="FungiDB:PV07_09597"/>
<gene>
    <name evidence="2" type="ORF">PV07_09597</name>
</gene>
<dbReference type="AlphaFoldDB" id="A0A0D2AN63"/>
<protein>
    <submittedName>
        <fullName evidence="2">Uncharacterized protein</fullName>
    </submittedName>
</protein>
<reference evidence="2 3" key="1">
    <citation type="submission" date="2015-01" db="EMBL/GenBank/DDBJ databases">
        <title>The Genome Sequence of Cladophialophora immunda CBS83496.</title>
        <authorList>
            <consortium name="The Broad Institute Genomics Platform"/>
            <person name="Cuomo C."/>
            <person name="de Hoog S."/>
            <person name="Gorbushina A."/>
            <person name="Stielow B."/>
            <person name="Teixiera M."/>
            <person name="Abouelleil A."/>
            <person name="Chapman S.B."/>
            <person name="Priest M."/>
            <person name="Young S.K."/>
            <person name="Wortman J."/>
            <person name="Nusbaum C."/>
            <person name="Birren B."/>
        </authorList>
    </citation>
    <scope>NUCLEOTIDE SEQUENCE [LARGE SCALE GENOMIC DNA]</scope>
    <source>
        <strain evidence="2 3">CBS 83496</strain>
    </source>
</reference>
<dbReference type="OrthoDB" id="10605012at2759"/>
<feature type="compositionally biased region" description="Polar residues" evidence="1">
    <location>
        <begin position="9"/>
        <end position="21"/>
    </location>
</feature>
<proteinExistence type="predicted"/>
<evidence type="ECO:0000313" key="2">
    <source>
        <dbReference type="EMBL" id="KIW26507.1"/>
    </source>
</evidence>
<name>A0A0D2AN63_9EURO</name>
<evidence type="ECO:0000256" key="1">
    <source>
        <dbReference type="SAM" id="MobiDB-lite"/>
    </source>
</evidence>
<dbReference type="HOGENOM" id="CLU_818906_0_0_1"/>
<dbReference type="RefSeq" id="XP_016246723.1">
    <property type="nucleotide sequence ID" value="XM_016396867.1"/>
</dbReference>
<evidence type="ECO:0000313" key="3">
    <source>
        <dbReference type="Proteomes" id="UP000054466"/>
    </source>
</evidence>
<accession>A0A0D2AN63</accession>
<organism evidence="2 3">
    <name type="scientific">Cladophialophora immunda</name>
    <dbReference type="NCBI Taxonomy" id="569365"/>
    <lineage>
        <taxon>Eukaryota</taxon>
        <taxon>Fungi</taxon>
        <taxon>Dikarya</taxon>
        <taxon>Ascomycota</taxon>
        <taxon>Pezizomycotina</taxon>
        <taxon>Eurotiomycetes</taxon>
        <taxon>Chaetothyriomycetidae</taxon>
        <taxon>Chaetothyriales</taxon>
        <taxon>Herpotrichiellaceae</taxon>
        <taxon>Cladophialophora</taxon>
    </lineage>
</organism>
<dbReference type="EMBL" id="KN847044">
    <property type="protein sequence ID" value="KIW26507.1"/>
    <property type="molecule type" value="Genomic_DNA"/>
</dbReference>
<dbReference type="GeneID" id="27348791"/>
<dbReference type="Proteomes" id="UP000054466">
    <property type="component" value="Unassembled WGS sequence"/>
</dbReference>
<sequence>MADQAWKLSDTSPSSPLTRTIPTPPSPPWGYTIPTPPRLEYDASTIELLEFGKGWRNEVVGYQGPVIVLNRGARWWHREVTFSAAILVGRKGDNFMWAFLPPGPQFQTKMAGLFGREWSPRADTSILSDKDWTFSPYVESWWNTTVRACRVRDRSSPPDSSEAISAIVLYNTDAAMPEDGGCRRRHCGEPWKSIKDWWAFDCNVPPRFYRAPTLAEAETLEAEGDSITGSNCLNQSPAIREEVPQEVESIQPAPPPSSTAIILQLPDPEAPAGNDAPLRDNKPFRLNISMTDLRSLEHLPLSPEDLAIIQEKIKIYTKQLVIEAVMQKLDEGLNALFDS</sequence>
<keyword evidence="3" id="KW-1185">Reference proteome</keyword>
<feature type="region of interest" description="Disordered" evidence="1">
    <location>
        <begin position="1"/>
        <end position="29"/>
    </location>
</feature>